<proteinExistence type="evidence at transcript level"/>
<dbReference type="GO" id="GO:0006777">
    <property type="term" value="P:Mo-molybdopterin cofactor biosynthetic process"/>
    <property type="evidence" value="ECO:0007669"/>
    <property type="project" value="UniProtKB-UniRule"/>
</dbReference>
<dbReference type="InterPro" id="IPR003448">
    <property type="entry name" value="Mopterin_biosynth_MoaE"/>
</dbReference>
<comment type="similarity">
    <text evidence="4">Belongs to the MoaE family. MOCS2B subfamily.</text>
</comment>
<dbReference type="AlphaFoldDB" id="A0A2L2Y6P0"/>
<evidence type="ECO:0000256" key="3">
    <source>
        <dbReference type="ARBA" id="ARBA00023150"/>
    </source>
</evidence>
<dbReference type="UniPathway" id="UPA00344"/>
<dbReference type="PANTHER" id="PTHR23404">
    <property type="entry name" value="MOLYBDOPTERIN SYNTHASE RELATED"/>
    <property type="match status" value="1"/>
</dbReference>
<comment type="pathway">
    <text evidence="4">Cofactor biosynthesis; molybdopterin biosynthesis.</text>
</comment>
<feature type="binding site" evidence="4">
    <location>
        <begin position="123"/>
        <end position="125"/>
    </location>
    <ligand>
        <name>substrate</name>
    </ligand>
</feature>
<evidence type="ECO:0000313" key="5">
    <source>
        <dbReference type="EMBL" id="LAA03834.1"/>
    </source>
</evidence>
<feature type="binding site" evidence="4">
    <location>
        <position position="116"/>
    </location>
    <ligand>
        <name>substrate</name>
    </ligand>
</feature>
<dbReference type="OrthoDB" id="5531344at2759"/>
<reference evidence="5" key="1">
    <citation type="journal article" date="2016" name="Mol. Ecol. Resour.">
        <title>Evaluation of the impact of RNA preservation methods of spiders for de novo transcriptome assembly.</title>
        <authorList>
            <person name="Kono N."/>
            <person name="Nakamura H."/>
            <person name="Ito Y."/>
            <person name="Tomita M."/>
            <person name="Arakawa K."/>
        </authorList>
    </citation>
    <scope>NUCLEOTIDE SEQUENCE</scope>
    <source>
        <tissue evidence="5">Whole body</tissue>
    </source>
</reference>
<evidence type="ECO:0000256" key="2">
    <source>
        <dbReference type="ARBA" id="ARBA00022679"/>
    </source>
</evidence>
<comment type="subunit">
    <text evidence="4">Heterotetramer; composed of 2 small (MOCS2A) and 2 large (MOCS2B) subunits.</text>
</comment>
<keyword evidence="1 4" id="KW-0963">Cytoplasm</keyword>
<organism evidence="5">
    <name type="scientific">Parasteatoda tepidariorum</name>
    <name type="common">Common house spider</name>
    <name type="synonym">Achaearanea tepidariorum</name>
    <dbReference type="NCBI Taxonomy" id="114398"/>
    <lineage>
        <taxon>Eukaryota</taxon>
        <taxon>Metazoa</taxon>
        <taxon>Ecdysozoa</taxon>
        <taxon>Arthropoda</taxon>
        <taxon>Chelicerata</taxon>
        <taxon>Arachnida</taxon>
        <taxon>Araneae</taxon>
        <taxon>Araneomorphae</taxon>
        <taxon>Entelegynae</taxon>
        <taxon>Araneoidea</taxon>
        <taxon>Theridiidae</taxon>
        <taxon>Parasteatoda</taxon>
    </lineage>
</organism>
<dbReference type="EMBL" id="IAAA01013469">
    <property type="protein sequence ID" value="LAA03834.1"/>
    <property type="molecule type" value="mRNA"/>
</dbReference>
<feature type="binding site" evidence="4">
    <location>
        <begin position="100"/>
        <end position="101"/>
    </location>
    <ligand>
        <name>substrate</name>
    </ligand>
</feature>
<dbReference type="SUPFAM" id="SSF54690">
    <property type="entry name" value="Molybdopterin synthase subunit MoaE"/>
    <property type="match status" value="1"/>
</dbReference>
<dbReference type="GO" id="GO:0030366">
    <property type="term" value="F:molybdopterin synthase activity"/>
    <property type="evidence" value="ECO:0007669"/>
    <property type="project" value="UniProtKB-UniRule"/>
</dbReference>
<sequence length="145" mass="16311">MDYIAVTKNKIDINEVFKTLSHPSCGGTACFIGTTRDDFNGKKVIELQYESYEPMAVKELEKISRSMKQKWPIFNVVLIHRIGCVPICETSVVVAASAVHRKEALDAVSYGIDTIKSEVPIWKKEKYCDGTSDWKVNCECKSVTN</sequence>
<dbReference type="InterPro" id="IPR036563">
    <property type="entry name" value="MoaE_sf"/>
</dbReference>
<evidence type="ECO:0000256" key="1">
    <source>
        <dbReference type="ARBA" id="ARBA00022490"/>
    </source>
</evidence>
<dbReference type="EC" id="2.8.1.12" evidence="4"/>
<dbReference type="Gene3D" id="3.90.1170.40">
    <property type="entry name" value="Molybdopterin biosynthesis MoaE subunit"/>
    <property type="match status" value="1"/>
</dbReference>
<comment type="catalytic activity">
    <reaction evidence="4">
        <text>2 [molybdopterin-synthase sulfur-carrier protein]-C-terminal-Gly-aminoethanethioate + cyclic pyranopterin phosphate + H2O = molybdopterin + 2 [molybdopterin-synthase sulfur-carrier protein]-C-terminal Gly-Gly + 2 H(+)</text>
        <dbReference type="Rhea" id="RHEA:26333"/>
        <dbReference type="Rhea" id="RHEA-COMP:12202"/>
        <dbReference type="Rhea" id="RHEA-COMP:19907"/>
        <dbReference type="ChEBI" id="CHEBI:15377"/>
        <dbReference type="ChEBI" id="CHEBI:15378"/>
        <dbReference type="ChEBI" id="CHEBI:58698"/>
        <dbReference type="ChEBI" id="CHEBI:59648"/>
        <dbReference type="ChEBI" id="CHEBI:90778"/>
        <dbReference type="ChEBI" id="CHEBI:232372"/>
        <dbReference type="EC" id="2.8.1.12"/>
    </reaction>
</comment>
<comment type="subcellular location">
    <subcellularLocation>
        <location evidence="4">Cytoplasm</location>
    </subcellularLocation>
</comment>
<dbReference type="InterPro" id="IPR028888">
    <property type="entry name" value="MOCS2B_euk"/>
</dbReference>
<dbReference type="Pfam" id="PF02391">
    <property type="entry name" value="MoaE"/>
    <property type="match status" value="1"/>
</dbReference>
<accession>A0A2L2Y6P0</accession>
<dbReference type="FunFam" id="3.90.1170.40:FF:000002">
    <property type="entry name" value="Molybdopterin synthase catalytic subunit"/>
    <property type="match status" value="1"/>
</dbReference>
<dbReference type="HAMAP" id="MF_03052">
    <property type="entry name" value="MOC2B"/>
    <property type="match status" value="1"/>
</dbReference>
<evidence type="ECO:0000256" key="4">
    <source>
        <dbReference type="HAMAP-Rule" id="MF_03052"/>
    </source>
</evidence>
<comment type="function">
    <text evidence="4">Catalytic subunit of the molybdopterin synthase complex, a complex that catalyzes the conversion of precursor Z into molybdopterin. Acts by mediating the incorporation of 2 sulfur atoms from thiocarboxylated MOCS2A into precursor Z to generate a dithiolene group.</text>
</comment>
<dbReference type="CDD" id="cd00756">
    <property type="entry name" value="MoaE"/>
    <property type="match status" value="1"/>
</dbReference>
<keyword evidence="2 4" id="KW-0808">Transferase</keyword>
<dbReference type="GO" id="GO:1990140">
    <property type="term" value="C:molybdopterin synthase complex"/>
    <property type="evidence" value="ECO:0007669"/>
    <property type="project" value="UniProtKB-UniRule"/>
</dbReference>
<keyword evidence="3 4" id="KW-0501">Molybdenum cofactor biosynthesis</keyword>
<name>A0A2L2Y6P0_PARTP</name>
<protein>
    <recommendedName>
        <fullName evidence="4">Molybdopterin synthase catalytic subunit</fullName>
        <ecNumber evidence="4">2.8.1.12</ecNumber>
    </recommendedName>
    <alternativeName>
        <fullName evidence="4">Molybdenum cofactor synthesis protein 2 large subunit</fullName>
    </alternativeName>
    <alternativeName>
        <fullName evidence="4">Molybdenum cofactor synthesis protein 2B</fullName>
        <shortName evidence="4">MOCS2B</shortName>
    </alternativeName>
</protein>